<dbReference type="GO" id="GO:0004368">
    <property type="term" value="F:glycerol-3-phosphate dehydrogenase (quinone) activity"/>
    <property type="evidence" value="ECO:0007669"/>
    <property type="project" value="InterPro"/>
</dbReference>
<accession>A0A6J6X6I7</accession>
<dbReference type="SUPFAM" id="SSF54373">
    <property type="entry name" value="FAD-linked reductases, C-terminal domain"/>
    <property type="match status" value="1"/>
</dbReference>
<dbReference type="PANTHER" id="PTHR11985:SF35">
    <property type="entry name" value="ANAEROBIC GLYCEROL-3-PHOSPHATE DEHYDROGENASE SUBUNIT A"/>
    <property type="match status" value="1"/>
</dbReference>
<protein>
    <submittedName>
        <fullName evidence="9">Unannotated protein</fullName>
    </submittedName>
</protein>
<keyword evidence="4" id="KW-0319">Glycerol metabolism</keyword>
<dbReference type="Pfam" id="PF01266">
    <property type="entry name" value="DAO"/>
    <property type="match status" value="1"/>
</dbReference>
<evidence type="ECO:0000256" key="5">
    <source>
        <dbReference type="ARBA" id="ARBA00022827"/>
    </source>
</evidence>
<dbReference type="InterPro" id="IPR006076">
    <property type="entry name" value="FAD-dep_OxRdtase"/>
</dbReference>
<dbReference type="Gene3D" id="3.50.50.60">
    <property type="entry name" value="FAD/NAD(P)-binding domain"/>
    <property type="match status" value="1"/>
</dbReference>
<dbReference type="InterPro" id="IPR031656">
    <property type="entry name" value="DAO_C"/>
</dbReference>
<keyword evidence="6" id="KW-0560">Oxidoreductase</keyword>
<evidence type="ECO:0000256" key="1">
    <source>
        <dbReference type="ARBA" id="ARBA00001974"/>
    </source>
</evidence>
<name>A0A6J6X6I7_9ZZZZ</name>
<feature type="domain" description="Alpha-glycerophosphate oxidase C-terminal" evidence="8">
    <location>
        <begin position="427"/>
        <end position="523"/>
    </location>
</feature>
<comment type="cofactor">
    <cofactor evidence="1">
        <name>FAD</name>
        <dbReference type="ChEBI" id="CHEBI:57692"/>
    </cofactor>
</comment>
<evidence type="ECO:0000259" key="8">
    <source>
        <dbReference type="Pfam" id="PF16901"/>
    </source>
</evidence>
<feature type="domain" description="FAD dependent oxidoreductase" evidence="7">
    <location>
        <begin position="19"/>
        <end position="382"/>
    </location>
</feature>
<dbReference type="Gene3D" id="3.30.9.10">
    <property type="entry name" value="D-Amino Acid Oxidase, subunit A, domain 2"/>
    <property type="match status" value="1"/>
</dbReference>
<dbReference type="PANTHER" id="PTHR11985">
    <property type="entry name" value="GLYCEROL-3-PHOSPHATE DEHYDROGENASE"/>
    <property type="match status" value="1"/>
</dbReference>
<evidence type="ECO:0000313" key="9">
    <source>
        <dbReference type="EMBL" id="CAB4790808.1"/>
    </source>
</evidence>
<reference evidence="9" key="1">
    <citation type="submission" date="2020-05" db="EMBL/GenBank/DDBJ databases">
        <authorList>
            <person name="Chiriac C."/>
            <person name="Salcher M."/>
            <person name="Ghai R."/>
            <person name="Kavagutti S V."/>
        </authorList>
    </citation>
    <scope>NUCLEOTIDE SEQUENCE</scope>
</reference>
<proteinExistence type="inferred from homology"/>
<keyword evidence="3" id="KW-0285">Flavoprotein</keyword>
<evidence type="ECO:0000259" key="7">
    <source>
        <dbReference type="Pfam" id="PF01266"/>
    </source>
</evidence>
<dbReference type="Gene3D" id="1.10.8.870">
    <property type="entry name" value="Alpha-glycerophosphate oxidase, cap domain"/>
    <property type="match status" value="1"/>
</dbReference>
<organism evidence="9">
    <name type="scientific">freshwater metagenome</name>
    <dbReference type="NCBI Taxonomy" id="449393"/>
    <lineage>
        <taxon>unclassified sequences</taxon>
        <taxon>metagenomes</taxon>
        <taxon>ecological metagenomes</taxon>
    </lineage>
</organism>
<evidence type="ECO:0000256" key="6">
    <source>
        <dbReference type="ARBA" id="ARBA00023002"/>
    </source>
</evidence>
<dbReference type="GO" id="GO:0046168">
    <property type="term" value="P:glycerol-3-phosphate catabolic process"/>
    <property type="evidence" value="ECO:0007669"/>
    <property type="project" value="TreeGrafter"/>
</dbReference>
<evidence type="ECO:0000256" key="4">
    <source>
        <dbReference type="ARBA" id="ARBA00022798"/>
    </source>
</evidence>
<dbReference type="InterPro" id="IPR038299">
    <property type="entry name" value="DAO_C_sf"/>
</dbReference>
<sequence>MNPFNRATAIARLKEESFDTIVIGAGMTGAGVALDASQRGLKTALIEASDIASGTSSKSSKMVHGGLRYLQQREFRLVYENLRERQRLLKNAPHLVRILPFLIPLFGKTGAVSKAVTKGYASALRLYDLTGGWRIGRRYQKVTKAQALGHLPTLNVERLVAGFLYFDARGDDARIAMTIARTAADAFDAAVANYVRAVGFTYADNGEVNGVQVRDEITGESWTVATRSVVNATGVWVEEVTELGEHKSETVVTPAKGVHVSVPKHRLPADVAAVLAVPGDRRSIFVVPFEEAEFTFIGTTDTPFDGDINNPLCTPEDITYLLNAVNASTSSNLTTADITGVWAGLRPLLAPRDGKKVSERTSDLSRRHSVTVTKDRMIHVTGGKWTTYREMAEDTVTELLVQLQQSGFVGTINLRLFGAPRRGEPMPVVEGVDKHLFERFGTARKHITDMIEANPSLAEVAIEGLPYLKAEFIYSARDEMAVTLTDLLARRTRAHIQDARTTLRAAASIAALVGPTMGWDAAQQDKEVASYRQLVELEFSAAGLTI</sequence>
<comment type="similarity">
    <text evidence="2">Belongs to the FAD-dependent glycerol-3-phosphate dehydrogenase family.</text>
</comment>
<evidence type="ECO:0000256" key="2">
    <source>
        <dbReference type="ARBA" id="ARBA00007330"/>
    </source>
</evidence>
<dbReference type="Pfam" id="PF16901">
    <property type="entry name" value="DAO_C"/>
    <property type="match status" value="1"/>
</dbReference>
<dbReference type="InterPro" id="IPR036188">
    <property type="entry name" value="FAD/NAD-bd_sf"/>
</dbReference>
<keyword evidence="5" id="KW-0274">FAD</keyword>
<dbReference type="PRINTS" id="PR01001">
    <property type="entry name" value="FADG3PDH"/>
</dbReference>
<evidence type="ECO:0000256" key="3">
    <source>
        <dbReference type="ARBA" id="ARBA00022630"/>
    </source>
</evidence>
<dbReference type="PROSITE" id="PS00978">
    <property type="entry name" value="FAD_G3PDH_2"/>
    <property type="match status" value="1"/>
</dbReference>
<dbReference type="EMBL" id="CAFAAB010000150">
    <property type="protein sequence ID" value="CAB4790808.1"/>
    <property type="molecule type" value="Genomic_DNA"/>
</dbReference>
<gene>
    <name evidence="9" type="ORF">UFOPK2958_01174</name>
</gene>
<dbReference type="GO" id="GO:0006071">
    <property type="term" value="P:glycerol metabolic process"/>
    <property type="evidence" value="ECO:0007669"/>
    <property type="project" value="UniProtKB-KW"/>
</dbReference>
<dbReference type="InterPro" id="IPR000447">
    <property type="entry name" value="G3P_DH_FAD-dep"/>
</dbReference>
<dbReference type="SUPFAM" id="SSF51905">
    <property type="entry name" value="FAD/NAD(P)-binding domain"/>
    <property type="match status" value="1"/>
</dbReference>
<dbReference type="AlphaFoldDB" id="A0A6J6X6I7"/>